<name>A0A9D3UFC3_9ROSI</name>
<dbReference type="Proteomes" id="UP000828251">
    <property type="component" value="Unassembled WGS sequence"/>
</dbReference>
<gene>
    <name evidence="2" type="ORF">J1N35_041349</name>
</gene>
<organism evidence="2 3">
    <name type="scientific">Gossypium stocksii</name>
    <dbReference type="NCBI Taxonomy" id="47602"/>
    <lineage>
        <taxon>Eukaryota</taxon>
        <taxon>Viridiplantae</taxon>
        <taxon>Streptophyta</taxon>
        <taxon>Embryophyta</taxon>
        <taxon>Tracheophyta</taxon>
        <taxon>Spermatophyta</taxon>
        <taxon>Magnoliopsida</taxon>
        <taxon>eudicotyledons</taxon>
        <taxon>Gunneridae</taxon>
        <taxon>Pentapetalae</taxon>
        <taxon>rosids</taxon>
        <taxon>malvids</taxon>
        <taxon>Malvales</taxon>
        <taxon>Malvaceae</taxon>
        <taxon>Malvoideae</taxon>
        <taxon>Gossypium</taxon>
    </lineage>
</organism>
<evidence type="ECO:0000256" key="1">
    <source>
        <dbReference type="SAM" id="MobiDB-lite"/>
    </source>
</evidence>
<dbReference type="EMBL" id="JAIQCV010000012">
    <property type="protein sequence ID" value="KAH1039606.1"/>
    <property type="molecule type" value="Genomic_DNA"/>
</dbReference>
<feature type="region of interest" description="Disordered" evidence="1">
    <location>
        <begin position="1"/>
        <end position="52"/>
    </location>
</feature>
<accession>A0A9D3UFC3</accession>
<sequence length="66" mass="7042">MNSIEFYLDEDSGETNSIAPVDNNEADEDPAEANVAPSGGNDNNKVVGKEGEDEIPIDYEGVNTIL</sequence>
<keyword evidence="3" id="KW-1185">Reference proteome</keyword>
<protein>
    <submittedName>
        <fullName evidence="2">Uncharacterized protein</fullName>
    </submittedName>
</protein>
<dbReference type="OrthoDB" id="10637377at2759"/>
<evidence type="ECO:0000313" key="2">
    <source>
        <dbReference type="EMBL" id="KAH1039606.1"/>
    </source>
</evidence>
<comment type="caution">
    <text evidence="2">The sequence shown here is derived from an EMBL/GenBank/DDBJ whole genome shotgun (WGS) entry which is preliminary data.</text>
</comment>
<evidence type="ECO:0000313" key="3">
    <source>
        <dbReference type="Proteomes" id="UP000828251"/>
    </source>
</evidence>
<proteinExistence type="predicted"/>
<reference evidence="2 3" key="1">
    <citation type="journal article" date="2021" name="Plant Biotechnol. J.">
        <title>Multi-omics assisted identification of the key and species-specific regulatory components of drought-tolerant mechanisms in Gossypium stocksii.</title>
        <authorList>
            <person name="Yu D."/>
            <person name="Ke L."/>
            <person name="Zhang D."/>
            <person name="Wu Y."/>
            <person name="Sun Y."/>
            <person name="Mei J."/>
            <person name="Sun J."/>
            <person name="Sun Y."/>
        </authorList>
    </citation>
    <scope>NUCLEOTIDE SEQUENCE [LARGE SCALE GENOMIC DNA]</scope>
    <source>
        <strain evidence="3">cv. E1</strain>
        <tissue evidence="2">Leaf</tissue>
    </source>
</reference>
<dbReference type="AlphaFoldDB" id="A0A9D3UFC3"/>